<protein>
    <submittedName>
        <fullName evidence="1">DUF2478 domain-containing protein</fullName>
    </submittedName>
</protein>
<dbReference type="OrthoDB" id="5918880at2"/>
<dbReference type="Pfam" id="PF10649">
    <property type="entry name" value="DUF2478"/>
    <property type="match status" value="1"/>
</dbReference>
<organism evidence="1 2">
    <name type="scientific">Rhodobacter capsulatus</name>
    <name type="common">Rhodopseudomonas capsulata</name>
    <dbReference type="NCBI Taxonomy" id="1061"/>
    <lineage>
        <taxon>Bacteria</taxon>
        <taxon>Pseudomonadati</taxon>
        <taxon>Pseudomonadota</taxon>
        <taxon>Alphaproteobacteria</taxon>
        <taxon>Rhodobacterales</taxon>
        <taxon>Rhodobacter group</taxon>
        <taxon>Rhodobacter</taxon>
    </lineage>
</organism>
<dbReference type="InterPro" id="IPR018912">
    <property type="entry name" value="DUF2478"/>
</dbReference>
<gene>
    <name evidence="1" type="ORF">FBT96_19320</name>
</gene>
<accession>A0A4U1JLL2</accession>
<sequence length="188" mass="19715">MTAQDLFPDRPESAAIGPLAAILYQDTPPDALLAGFARRLIAQGLRVGGVVQERPATAAGCRCAEMALLALASGHRTPVAQPLGPGSTGCRLDFGALAGVAQDLLGEIDAGLDLLILNRFGKAEAEGRGFRDVIAAALAREIPVLTALHPRNLSDWTRFTEGAALLLVPDETTLHHWLDDSRGVAHAA</sequence>
<proteinExistence type="predicted"/>
<dbReference type="Proteomes" id="UP000310597">
    <property type="component" value="Unassembled WGS sequence"/>
</dbReference>
<dbReference type="RefSeq" id="WP_136909550.1">
    <property type="nucleotide sequence ID" value="NZ_SWJZ01000121.1"/>
</dbReference>
<evidence type="ECO:0000313" key="1">
    <source>
        <dbReference type="EMBL" id="TKD13719.1"/>
    </source>
</evidence>
<reference evidence="1 2" key="1">
    <citation type="submission" date="2019-04" db="EMBL/GenBank/DDBJ databases">
        <title>Draft Whole-Genome sequence of the purple photosynthetic bacterium Rhodobacter capsulatus SP108 with an indigenous class A beta-lactamase.</title>
        <authorList>
            <person name="Robertson S."/>
            <person name="Meyer T.E."/>
            <person name="Kyndt J.A."/>
        </authorList>
    </citation>
    <scope>NUCLEOTIDE SEQUENCE [LARGE SCALE GENOMIC DNA]</scope>
    <source>
        <strain evidence="1 2">SP108</strain>
    </source>
</reference>
<comment type="caution">
    <text evidence="1">The sequence shown here is derived from an EMBL/GenBank/DDBJ whole genome shotgun (WGS) entry which is preliminary data.</text>
</comment>
<dbReference type="EMBL" id="SWJZ01000121">
    <property type="protein sequence ID" value="TKD13719.1"/>
    <property type="molecule type" value="Genomic_DNA"/>
</dbReference>
<dbReference type="AlphaFoldDB" id="A0A4U1JLL2"/>
<name>A0A4U1JLL2_RHOCA</name>
<evidence type="ECO:0000313" key="2">
    <source>
        <dbReference type="Proteomes" id="UP000310597"/>
    </source>
</evidence>